<dbReference type="PANTHER" id="PTHR41263:SF1">
    <property type="entry name" value="ASPARTYL-PHOSPHATE PHOSPHATASE YISI"/>
    <property type="match status" value="1"/>
</dbReference>
<accession>A0A4R3MUU2</accession>
<keyword evidence="2" id="KW-1185">Reference proteome</keyword>
<dbReference type="AlphaFoldDB" id="A0A4R3MUU2"/>
<organism evidence="1 2">
    <name type="scientific">Melghiribacillus thermohalophilus</name>
    <dbReference type="NCBI Taxonomy" id="1324956"/>
    <lineage>
        <taxon>Bacteria</taxon>
        <taxon>Bacillati</taxon>
        <taxon>Bacillota</taxon>
        <taxon>Bacilli</taxon>
        <taxon>Bacillales</taxon>
        <taxon>Bacillaceae</taxon>
        <taxon>Melghiribacillus</taxon>
    </lineage>
</organism>
<dbReference type="InterPro" id="IPR036638">
    <property type="entry name" value="HLH_DNA-bd_sf"/>
</dbReference>
<evidence type="ECO:0000313" key="1">
    <source>
        <dbReference type="EMBL" id="TCT18068.1"/>
    </source>
</evidence>
<comment type="caution">
    <text evidence="1">The sequence shown here is derived from an EMBL/GenBank/DDBJ whole genome shotgun (WGS) entry which is preliminary data.</text>
</comment>
<dbReference type="PANTHER" id="PTHR41263">
    <property type="entry name" value="ASPARTYL-PHOSPHATE PHOSPHATASE YISI"/>
    <property type="match status" value="1"/>
</dbReference>
<dbReference type="SUPFAM" id="SSF140500">
    <property type="entry name" value="BAS1536-like"/>
    <property type="match status" value="1"/>
</dbReference>
<dbReference type="InterPro" id="IPR037208">
    <property type="entry name" value="Spo0E-like_sf"/>
</dbReference>
<evidence type="ECO:0000313" key="2">
    <source>
        <dbReference type="Proteomes" id="UP000294650"/>
    </source>
</evidence>
<dbReference type="GO" id="GO:0046983">
    <property type="term" value="F:protein dimerization activity"/>
    <property type="evidence" value="ECO:0007669"/>
    <property type="project" value="InterPro"/>
</dbReference>
<sequence>MASSYKAKELLERIEYLRKYLIEVASLSGYTSEESVQVSQELDKLLNRYQKLIARKDVYHMRKNTKSDEHRGVC</sequence>
<dbReference type="RefSeq" id="WP_243646874.1">
    <property type="nucleotide sequence ID" value="NZ_SMAN01000024.1"/>
</dbReference>
<dbReference type="Gene3D" id="4.10.280.10">
    <property type="entry name" value="Helix-loop-helix DNA-binding domain"/>
    <property type="match status" value="1"/>
</dbReference>
<dbReference type="GO" id="GO:0043937">
    <property type="term" value="P:regulation of sporulation"/>
    <property type="evidence" value="ECO:0007669"/>
    <property type="project" value="InterPro"/>
</dbReference>
<proteinExistence type="predicted"/>
<name>A0A4R3MUU2_9BACI</name>
<gene>
    <name evidence="1" type="ORF">EDD68_12420</name>
</gene>
<dbReference type="EMBL" id="SMAN01000024">
    <property type="protein sequence ID" value="TCT18068.1"/>
    <property type="molecule type" value="Genomic_DNA"/>
</dbReference>
<dbReference type="InterPro" id="IPR053028">
    <property type="entry name" value="Spo0E-like_phosphatase"/>
</dbReference>
<reference evidence="1 2" key="1">
    <citation type="submission" date="2019-03" db="EMBL/GenBank/DDBJ databases">
        <title>Genomic Encyclopedia of Type Strains, Phase IV (KMG-IV): sequencing the most valuable type-strain genomes for metagenomic binning, comparative biology and taxonomic classification.</title>
        <authorList>
            <person name="Goeker M."/>
        </authorList>
    </citation>
    <scope>NUCLEOTIDE SEQUENCE [LARGE SCALE GENOMIC DNA]</scope>
    <source>
        <strain evidence="1 2">DSM 25894</strain>
    </source>
</reference>
<protein>
    <submittedName>
        <fullName evidence="1">Spo0E like sporulation regulatory protein</fullName>
    </submittedName>
</protein>
<dbReference type="InterPro" id="IPR018540">
    <property type="entry name" value="Spo0E-like"/>
</dbReference>
<dbReference type="Pfam" id="PF09388">
    <property type="entry name" value="SpoOE-like"/>
    <property type="match status" value="1"/>
</dbReference>
<dbReference type="Proteomes" id="UP000294650">
    <property type="component" value="Unassembled WGS sequence"/>
</dbReference>